<evidence type="ECO:0000313" key="3">
    <source>
        <dbReference type="RefSeq" id="XP_031548741.1"/>
    </source>
</evidence>
<dbReference type="KEGG" id="aten:116286375"/>
<gene>
    <name evidence="3 4" type="primary">LOC116286375</name>
</gene>
<name>A0A6P8H036_ACTTE</name>
<organism evidence="2 3">
    <name type="scientific">Actinia tenebrosa</name>
    <name type="common">Australian red waratah sea anemone</name>
    <dbReference type="NCBI Taxonomy" id="6105"/>
    <lineage>
        <taxon>Eukaryota</taxon>
        <taxon>Metazoa</taxon>
        <taxon>Cnidaria</taxon>
        <taxon>Anthozoa</taxon>
        <taxon>Hexacorallia</taxon>
        <taxon>Actiniaria</taxon>
        <taxon>Actiniidae</taxon>
        <taxon>Actinia</taxon>
    </lineage>
</organism>
<keyword evidence="2" id="KW-1185">Reference proteome</keyword>
<dbReference type="Proteomes" id="UP000515163">
    <property type="component" value="Unplaced"/>
</dbReference>
<keyword evidence="1" id="KW-1133">Transmembrane helix</keyword>
<keyword evidence="1" id="KW-0472">Membrane</keyword>
<dbReference type="AlphaFoldDB" id="A0A6P8H036"/>
<protein>
    <submittedName>
        <fullName evidence="3 4">Uncharacterized protein LOC116286375 isoform X1</fullName>
    </submittedName>
</protein>
<feature type="transmembrane region" description="Helical" evidence="1">
    <location>
        <begin position="20"/>
        <end position="44"/>
    </location>
</feature>
<evidence type="ECO:0000313" key="2">
    <source>
        <dbReference type="Proteomes" id="UP000515163"/>
    </source>
</evidence>
<keyword evidence="1" id="KW-0812">Transmembrane</keyword>
<evidence type="ECO:0000313" key="4">
    <source>
        <dbReference type="RefSeq" id="XP_031548742.1"/>
    </source>
</evidence>
<dbReference type="GeneID" id="116286375"/>
<reference evidence="3 4" key="1">
    <citation type="submission" date="2025-04" db="UniProtKB">
        <authorList>
            <consortium name="RefSeq"/>
        </authorList>
    </citation>
    <scope>IDENTIFICATION</scope>
    <source>
        <tissue evidence="3 4">Tentacle</tissue>
    </source>
</reference>
<proteinExistence type="predicted"/>
<accession>A0A6P8H036</accession>
<dbReference type="RefSeq" id="XP_031548742.1">
    <property type="nucleotide sequence ID" value="XM_031692882.1"/>
</dbReference>
<evidence type="ECO:0000256" key="1">
    <source>
        <dbReference type="SAM" id="Phobius"/>
    </source>
</evidence>
<dbReference type="RefSeq" id="XP_031548741.1">
    <property type="nucleotide sequence ID" value="XM_031692881.1"/>
</dbReference>
<sequence>MSNNSATTEAPFYDMGLGMPLWVVIVWAAVGVLVIAMIILIVYACHARKTAPPNDRSSEDDERRMSVATFDNYPQGYINDLHTKRLITEQLFPSTFVNNMRIPRAVEVRMTDTPRSSGDFIPQQNVTEPPRVSFEELGFHGYEYEHYDDDDDVNELHPNKRISLSRDASFKASNISEENKAKQLHRERMLVNELREKIRRDKRINEEDSKW</sequence>
<dbReference type="OrthoDB" id="5975659at2759"/>